<comment type="subcellular location">
    <subcellularLocation>
        <location evidence="1">Secreted</location>
    </subcellularLocation>
</comment>
<accession>A0A0L8HLX2</accession>
<dbReference type="AlphaFoldDB" id="A0A0L8HLX2"/>
<proteinExistence type="predicted"/>
<evidence type="ECO:0000256" key="4">
    <source>
        <dbReference type="ARBA" id="ARBA00023180"/>
    </source>
</evidence>
<sequence length="780" mass="88866">MDTRMLRLKLFVLFITGTSYLTLVSALSVEKKYVDKTLLQSTGKAHSEIQEITTLHEYVSDRFSEMSLKYRDSMTVLSKKGSDISVKGLIYAATVSQFYKNFSRNVAEELIRFVSTPELLQYSCPFREAITCDKNSIYRTASGSCNNLNYPYWGKSYTPLLRMRPPYYEDTVFTPRNISVQNAALPGARDISVYFHQKIEDPLMDHDTTHLAAVFGEFLMRDIAYVPTMQASSGKRYDCCKFGYMSGHMCMPIQMCKVDPFFTPYNRKCLSFARSATSPPLNCKLGPREQLNQNTHYIDVSQIYGSDEATTKSLRTMVAGKMKTSDIGDGMMPLDLFNVANCKLKNVNGNITYCFTGGDDRLNENPLILSLHAVFLREHNRIATHLSSMHPTWDDEKIFQESRRIVIAEMQHITYNEYLPYILGPQLMAKHDLNVQNSGYTSYDSQVSAGIYNVFSVAAGLYSTSMIRSNFTIDTYHKLSSTFLRADMFYRNEDVASKIIKGMLTDSSQTVDRYVTDELTNKYLESFPGTGIDLAADHIQRGRDHGIMSYPMWTIKTGEPRWSNFKSLTNHSTDNQARLSQIYRNIYDIDLWTAGISEIPVLGGKVGPTFGNIIAKQFEVLKNGDRFWYENNDKGAFSRVQLQEIRKVSLTEILCRNTRITEIQKNSFVAASESNPLVKCGTLAKIDLCKWGPPSHWLAWGSWSLCYQGTKLRRRICQNNSKIVCPCQGSSMEIRPCQNRYVPPVQQKQHQQPTQQPTERVMQQTTKVFLSHRPAPVMVA</sequence>
<organism evidence="5">
    <name type="scientific">Octopus bimaculoides</name>
    <name type="common">California two-spotted octopus</name>
    <dbReference type="NCBI Taxonomy" id="37653"/>
    <lineage>
        <taxon>Eukaryota</taxon>
        <taxon>Metazoa</taxon>
        <taxon>Spiralia</taxon>
        <taxon>Lophotrochozoa</taxon>
        <taxon>Mollusca</taxon>
        <taxon>Cephalopoda</taxon>
        <taxon>Coleoidea</taxon>
        <taxon>Octopodiformes</taxon>
        <taxon>Octopoda</taxon>
        <taxon>Incirrata</taxon>
        <taxon>Octopodidae</taxon>
        <taxon>Octopus</taxon>
    </lineage>
</organism>
<dbReference type="InterPro" id="IPR019791">
    <property type="entry name" value="Haem_peroxidase_animal"/>
</dbReference>
<dbReference type="PRINTS" id="PR00457">
    <property type="entry name" value="ANPEROXIDASE"/>
</dbReference>
<dbReference type="SUPFAM" id="SSF48113">
    <property type="entry name" value="Heme-dependent peroxidases"/>
    <property type="match status" value="1"/>
</dbReference>
<dbReference type="OrthoDB" id="823504at2759"/>
<dbReference type="Pfam" id="PF03098">
    <property type="entry name" value="An_peroxidase"/>
    <property type="match status" value="1"/>
</dbReference>
<dbReference type="CDD" id="cd09823">
    <property type="entry name" value="peroxinectin_like"/>
    <property type="match status" value="1"/>
</dbReference>
<dbReference type="PROSITE" id="PS50092">
    <property type="entry name" value="TSP1"/>
    <property type="match status" value="1"/>
</dbReference>
<dbReference type="Gene3D" id="1.10.640.10">
    <property type="entry name" value="Haem peroxidase domain superfamily, animal type"/>
    <property type="match status" value="1"/>
</dbReference>
<dbReference type="InterPro" id="IPR010255">
    <property type="entry name" value="Haem_peroxidase_sf"/>
</dbReference>
<reference evidence="5" key="1">
    <citation type="submission" date="2015-07" db="EMBL/GenBank/DDBJ databases">
        <title>MeaNS - Measles Nucleotide Surveillance Program.</title>
        <authorList>
            <person name="Tran T."/>
            <person name="Druce J."/>
        </authorList>
    </citation>
    <scope>NUCLEOTIDE SEQUENCE</scope>
    <source>
        <strain evidence="5">UCB-OBI-ISO-001</strain>
        <tissue evidence="5">Gonad</tissue>
    </source>
</reference>
<keyword evidence="4" id="KW-0325">Glycoprotein</keyword>
<dbReference type="InterPro" id="IPR000884">
    <property type="entry name" value="TSP1_rpt"/>
</dbReference>
<dbReference type="GO" id="GO:0005576">
    <property type="term" value="C:extracellular region"/>
    <property type="evidence" value="ECO:0007669"/>
    <property type="project" value="UniProtKB-SubCell"/>
</dbReference>
<keyword evidence="2" id="KW-0964">Secreted</keyword>
<dbReference type="OMA" id="TEECEFE"/>
<protein>
    <submittedName>
        <fullName evidence="5">Uncharacterized protein</fullName>
    </submittedName>
</protein>
<dbReference type="PROSITE" id="PS50292">
    <property type="entry name" value="PEROXIDASE_3"/>
    <property type="match status" value="1"/>
</dbReference>
<dbReference type="GO" id="GO:0020037">
    <property type="term" value="F:heme binding"/>
    <property type="evidence" value="ECO:0007669"/>
    <property type="project" value="InterPro"/>
</dbReference>
<evidence type="ECO:0000256" key="2">
    <source>
        <dbReference type="ARBA" id="ARBA00022525"/>
    </source>
</evidence>
<name>A0A0L8HLX2_OCTBM</name>
<evidence type="ECO:0000256" key="3">
    <source>
        <dbReference type="ARBA" id="ARBA00022729"/>
    </source>
</evidence>
<keyword evidence="3" id="KW-0732">Signal</keyword>
<dbReference type="KEGG" id="obi:106869840"/>
<dbReference type="InterPro" id="IPR036383">
    <property type="entry name" value="TSP1_rpt_sf"/>
</dbReference>
<dbReference type="PANTHER" id="PTHR11475:SF4">
    <property type="entry name" value="CHORION PEROXIDASE"/>
    <property type="match status" value="1"/>
</dbReference>
<dbReference type="FunFam" id="1.10.640.10:FF:000003">
    <property type="entry name" value="chorion peroxidase"/>
    <property type="match status" value="1"/>
</dbReference>
<dbReference type="SUPFAM" id="SSF82895">
    <property type="entry name" value="TSP-1 type 1 repeat"/>
    <property type="match status" value="1"/>
</dbReference>
<evidence type="ECO:0000313" key="5">
    <source>
        <dbReference type="EMBL" id="KOF90248.1"/>
    </source>
</evidence>
<dbReference type="GO" id="GO:0004601">
    <property type="term" value="F:peroxidase activity"/>
    <property type="evidence" value="ECO:0007669"/>
    <property type="project" value="InterPro"/>
</dbReference>
<dbReference type="InterPro" id="IPR037120">
    <property type="entry name" value="Haem_peroxidase_sf_animal"/>
</dbReference>
<gene>
    <name evidence="5" type="ORF">OCBIM_22011514mg</name>
</gene>
<dbReference type="GO" id="GO:0006979">
    <property type="term" value="P:response to oxidative stress"/>
    <property type="evidence" value="ECO:0007669"/>
    <property type="project" value="InterPro"/>
</dbReference>
<dbReference type="PANTHER" id="PTHR11475">
    <property type="entry name" value="OXIDASE/PEROXIDASE"/>
    <property type="match status" value="1"/>
</dbReference>
<dbReference type="EMBL" id="KQ417796">
    <property type="protein sequence ID" value="KOF90248.1"/>
    <property type="molecule type" value="Genomic_DNA"/>
</dbReference>
<evidence type="ECO:0000256" key="1">
    <source>
        <dbReference type="ARBA" id="ARBA00004613"/>
    </source>
</evidence>